<protein>
    <submittedName>
        <fullName evidence="1">Uncharacterized protein</fullName>
    </submittedName>
</protein>
<organism evidence="1 2">
    <name type="scientific">Solanum commersonii</name>
    <name type="common">Commerson's wild potato</name>
    <name type="synonym">Commerson's nightshade</name>
    <dbReference type="NCBI Taxonomy" id="4109"/>
    <lineage>
        <taxon>Eukaryota</taxon>
        <taxon>Viridiplantae</taxon>
        <taxon>Streptophyta</taxon>
        <taxon>Embryophyta</taxon>
        <taxon>Tracheophyta</taxon>
        <taxon>Spermatophyta</taxon>
        <taxon>Magnoliopsida</taxon>
        <taxon>eudicotyledons</taxon>
        <taxon>Gunneridae</taxon>
        <taxon>Pentapetalae</taxon>
        <taxon>asterids</taxon>
        <taxon>lamiids</taxon>
        <taxon>Solanales</taxon>
        <taxon>Solanaceae</taxon>
        <taxon>Solanoideae</taxon>
        <taxon>Solaneae</taxon>
        <taxon>Solanum</taxon>
    </lineage>
</organism>
<reference evidence="1 2" key="1">
    <citation type="submission" date="2020-09" db="EMBL/GenBank/DDBJ databases">
        <title>De no assembly of potato wild relative species, Solanum commersonii.</title>
        <authorList>
            <person name="Cho K."/>
        </authorList>
    </citation>
    <scope>NUCLEOTIDE SEQUENCE [LARGE SCALE GENOMIC DNA]</scope>
    <source>
        <strain evidence="1">LZ3.2</strain>
        <tissue evidence="1">Leaf</tissue>
    </source>
</reference>
<dbReference type="AlphaFoldDB" id="A0A9J6B150"/>
<dbReference type="PANTHER" id="PTHR35692">
    <property type="entry name" value="F26F24.11"/>
    <property type="match status" value="1"/>
</dbReference>
<dbReference type="PANTHER" id="PTHR35692:SF1">
    <property type="entry name" value="F26F24.11"/>
    <property type="match status" value="1"/>
</dbReference>
<sequence length="265" mass="30251">MGLKWAKGDKFLSDLCIFSSKNQEKLMKKAMEKQEKINREAEKIVKWAKQASARMDVSSIEEELSDVGLVTWDCKNIELLLVSCGIQPLRYLIIVNSKNLKGLPESMQELLPSLNRLQLFGCPEIGFFPEGGLPFNLEVFEIIDCEKLVNGRKDDEEIHTIENWELPCSIRRLTIRNLKQLSSQVLKSLTSLEYVSTIYLPQIHSLLEEGLPSSLFELHLYCRHELHSLPTQGLWHAPQFASTSIRLLLQSTPISCRISTVMLPL</sequence>
<name>A0A9J6B150_SOLCO</name>
<dbReference type="OrthoDB" id="1936256at2759"/>
<dbReference type="Gene3D" id="3.80.10.10">
    <property type="entry name" value="Ribonuclease Inhibitor"/>
    <property type="match status" value="1"/>
</dbReference>
<evidence type="ECO:0000313" key="1">
    <source>
        <dbReference type="EMBL" id="KAG5630517.1"/>
    </source>
</evidence>
<dbReference type="SUPFAM" id="SSF52058">
    <property type="entry name" value="L domain-like"/>
    <property type="match status" value="1"/>
</dbReference>
<dbReference type="Proteomes" id="UP000824120">
    <property type="component" value="Chromosome 1"/>
</dbReference>
<gene>
    <name evidence="1" type="ORF">H5410_002234</name>
</gene>
<keyword evidence="2" id="KW-1185">Reference proteome</keyword>
<dbReference type="InterPro" id="IPR032675">
    <property type="entry name" value="LRR_dom_sf"/>
</dbReference>
<evidence type="ECO:0000313" key="2">
    <source>
        <dbReference type="Proteomes" id="UP000824120"/>
    </source>
</evidence>
<accession>A0A9J6B150</accession>
<proteinExistence type="predicted"/>
<dbReference type="EMBL" id="JACXVP010000001">
    <property type="protein sequence ID" value="KAG5630517.1"/>
    <property type="molecule type" value="Genomic_DNA"/>
</dbReference>
<comment type="caution">
    <text evidence="1">The sequence shown here is derived from an EMBL/GenBank/DDBJ whole genome shotgun (WGS) entry which is preliminary data.</text>
</comment>